<dbReference type="InterPro" id="IPR023214">
    <property type="entry name" value="HAD_sf"/>
</dbReference>
<dbReference type="AlphaFoldDB" id="Q1PK72"/>
<reference evidence="1" key="2">
    <citation type="submission" date="2006-04" db="EMBL/GenBank/DDBJ databases">
        <title>Sequencing of the draft fosmids and assembly of Prochlorococcus marinus environmental genome fragment.</title>
        <authorList>
            <consortium name="US DOE Joint Genome Institute (JGI)"/>
            <person name="Copeland A."/>
            <person name="Lucas S."/>
            <person name="Lapidus A."/>
            <person name="Barry K."/>
            <person name="Detter J.C."/>
            <person name="Glavina T."/>
            <person name="Hammon N."/>
            <person name="Israni S."/>
            <person name="Richardson P."/>
        </authorList>
    </citation>
    <scope>NUCLEOTIDE SEQUENCE</scope>
</reference>
<dbReference type="PANTHER" id="PTHR43434">
    <property type="entry name" value="PHOSPHOGLYCOLATE PHOSPHATASE"/>
    <property type="match status" value="1"/>
</dbReference>
<dbReference type="GO" id="GO:0006281">
    <property type="term" value="P:DNA repair"/>
    <property type="evidence" value="ECO:0007669"/>
    <property type="project" value="TreeGrafter"/>
</dbReference>
<reference evidence="1" key="1">
    <citation type="journal article" date="2006" name="Science">
        <title>Genomic islands and the ecology and evolution of Prochlorococcus.</title>
        <authorList>
            <person name="Coleman M.L."/>
            <person name="Sullivan M.B."/>
            <person name="Martiny A.C."/>
            <person name="Steglich C."/>
            <person name="Barry K."/>
            <person name="Delong E.F."/>
            <person name="Chisholm S.W."/>
        </authorList>
    </citation>
    <scope>NUCLEOTIDE SEQUENCE</scope>
</reference>
<dbReference type="Pfam" id="PF00702">
    <property type="entry name" value="Hydrolase"/>
    <property type="match status" value="1"/>
</dbReference>
<name>Q1PK72_PROMR</name>
<proteinExistence type="predicted"/>
<dbReference type="GO" id="GO:0008967">
    <property type="term" value="F:phosphoglycolate phosphatase activity"/>
    <property type="evidence" value="ECO:0007669"/>
    <property type="project" value="TreeGrafter"/>
</dbReference>
<sequence length="259" mass="30456">MVSSQKIFLFDFDGVIVDGMQEYWHSSLLACERYLNSPNITIDQKLYQGVPNSFKEIRPWVKYGWEMILIVHEIIKTENPLKSDNKDDFINNYHQNCQRILNENSWISEDIQKMLDKSRKYQIDKDFKSWVNLHKPFFEIINFMKELSKRGIKTGVITTKGKIFAEKILKQLNIFPEFIFGYESGTKIKIAEKLTQTYEILGFIEDRKKTLIDIKQNSETSHIPCFLADWGYLKESDKNKMSHEIKLLKLGNLGELVAI</sequence>
<protein>
    <recommendedName>
        <fullName evidence="2">HAD hydrolase</fullName>
    </recommendedName>
</protein>
<dbReference type="Gene3D" id="3.40.50.1000">
    <property type="entry name" value="HAD superfamily/HAD-like"/>
    <property type="match status" value="1"/>
</dbReference>
<dbReference type="SUPFAM" id="SSF56784">
    <property type="entry name" value="HAD-like"/>
    <property type="match status" value="1"/>
</dbReference>
<dbReference type="EMBL" id="DQ366723">
    <property type="protein sequence ID" value="ABE11158.1"/>
    <property type="molecule type" value="Genomic_DNA"/>
</dbReference>
<dbReference type="InterPro" id="IPR036412">
    <property type="entry name" value="HAD-like_sf"/>
</dbReference>
<organism evidence="1">
    <name type="scientific">uncultured Prochlorococcus marinus clone HF10-11H11</name>
    <dbReference type="NCBI Taxonomy" id="379375"/>
    <lineage>
        <taxon>Bacteria</taxon>
        <taxon>Bacillati</taxon>
        <taxon>Cyanobacteriota</taxon>
        <taxon>Cyanophyceae</taxon>
        <taxon>Synechococcales</taxon>
        <taxon>Prochlorococcaceae</taxon>
        <taxon>Prochlorococcus</taxon>
    </lineage>
</organism>
<dbReference type="InterPro" id="IPR050155">
    <property type="entry name" value="HAD-like_hydrolase_sf"/>
</dbReference>
<evidence type="ECO:0008006" key="2">
    <source>
        <dbReference type="Google" id="ProtNLM"/>
    </source>
</evidence>
<gene>
    <name evidence="1" type="ORF">HF10-11H11_0037</name>
</gene>
<evidence type="ECO:0000313" key="1">
    <source>
        <dbReference type="EMBL" id="ABE11158.1"/>
    </source>
</evidence>
<dbReference type="PANTHER" id="PTHR43434:SF1">
    <property type="entry name" value="PHOSPHOGLYCOLATE PHOSPHATASE"/>
    <property type="match status" value="1"/>
</dbReference>
<dbReference type="GO" id="GO:0005829">
    <property type="term" value="C:cytosol"/>
    <property type="evidence" value="ECO:0007669"/>
    <property type="project" value="TreeGrafter"/>
</dbReference>
<accession>Q1PK72</accession>